<gene>
    <name evidence="2" type="ORF">H0194_04065</name>
</gene>
<feature type="transmembrane region" description="Helical" evidence="1">
    <location>
        <begin position="121"/>
        <end position="141"/>
    </location>
</feature>
<accession>A0A7G7CRF1</accession>
<keyword evidence="1" id="KW-1133">Transmembrane helix</keyword>
<keyword evidence="3" id="KW-1185">Reference proteome</keyword>
<keyword evidence="1" id="KW-0812">Transmembrane</keyword>
<evidence type="ECO:0000313" key="3">
    <source>
        <dbReference type="Proteomes" id="UP000515743"/>
    </source>
</evidence>
<dbReference type="RefSeq" id="WP_185176540.1">
    <property type="nucleotide sequence ID" value="NZ_CP059404.1"/>
</dbReference>
<keyword evidence="1" id="KW-0472">Membrane</keyword>
<dbReference type="Pfam" id="PF11377">
    <property type="entry name" value="DUF3180"/>
    <property type="match status" value="1"/>
</dbReference>
<reference evidence="2 3" key="1">
    <citation type="submission" date="2020-07" db="EMBL/GenBank/DDBJ databases">
        <title>Complete genome and description of Corynebacterium incognita strain Marseille-Q3630 sp. nov.</title>
        <authorList>
            <person name="Boxberger M."/>
        </authorList>
    </citation>
    <scope>NUCLEOTIDE SEQUENCE [LARGE SCALE GENOMIC DNA]</scope>
    <source>
        <strain evidence="2 3">Marseille-Q3630</strain>
    </source>
</reference>
<evidence type="ECO:0000256" key="1">
    <source>
        <dbReference type="SAM" id="Phobius"/>
    </source>
</evidence>
<protein>
    <submittedName>
        <fullName evidence="2">DUF3180 domain-containing protein</fullName>
    </submittedName>
</protein>
<dbReference type="AlphaFoldDB" id="A0A7G7CRF1"/>
<name>A0A7G7CRF1_9CORY</name>
<feature type="transmembrane region" description="Helical" evidence="1">
    <location>
        <begin position="31"/>
        <end position="54"/>
    </location>
</feature>
<evidence type="ECO:0000313" key="2">
    <source>
        <dbReference type="EMBL" id="QNE90167.1"/>
    </source>
</evidence>
<sequence>MKRTSIVALVFTALFCAAAMAIVTWGFYGSLVAIPVSVSATLWLMAAVCAGCTWKVRSAKDEDAHGIGLDRSQLNPMTIARFALVGKASAWTGAIVGGGYAGMATFVIPKASTLVAAGNDTAGVIACVLGGLAMAVAGVVLERNCEVPPGSSASVV</sequence>
<dbReference type="KEGG" id="cik:H0194_04065"/>
<dbReference type="Proteomes" id="UP000515743">
    <property type="component" value="Chromosome"/>
</dbReference>
<feature type="transmembrane region" description="Helical" evidence="1">
    <location>
        <begin position="88"/>
        <end position="109"/>
    </location>
</feature>
<organism evidence="2 3">
    <name type="scientific">Corynebacterium incognita</name>
    <dbReference type="NCBI Taxonomy" id="2754725"/>
    <lineage>
        <taxon>Bacteria</taxon>
        <taxon>Bacillati</taxon>
        <taxon>Actinomycetota</taxon>
        <taxon>Actinomycetes</taxon>
        <taxon>Mycobacteriales</taxon>
        <taxon>Corynebacteriaceae</taxon>
        <taxon>Corynebacterium</taxon>
    </lineage>
</organism>
<dbReference type="EMBL" id="CP059404">
    <property type="protein sequence ID" value="QNE90167.1"/>
    <property type="molecule type" value="Genomic_DNA"/>
</dbReference>
<dbReference type="InterPro" id="IPR021517">
    <property type="entry name" value="DUF3180"/>
</dbReference>
<proteinExistence type="predicted"/>